<keyword evidence="8 14" id="KW-0808">Transferase</keyword>
<evidence type="ECO:0000256" key="10">
    <source>
        <dbReference type="ARBA" id="ARBA00030465"/>
    </source>
</evidence>
<comment type="catalytic activity">
    <reaction evidence="2">
        <text>2 a mycocerosyl-[mycocerosic acid synthase] + a phenolphthiocerol = a dimycocerosyl phenolphthiocerol + 2 holo-[mycocerosic acid synthase].</text>
        <dbReference type="EC" id="2.3.1.282"/>
    </reaction>
</comment>
<dbReference type="GO" id="GO:0016746">
    <property type="term" value="F:acyltransferase activity"/>
    <property type="evidence" value="ECO:0007669"/>
    <property type="project" value="UniProtKB-KW"/>
</dbReference>
<dbReference type="InterPro" id="IPR023213">
    <property type="entry name" value="CAT-like_dom_sf"/>
</dbReference>
<comment type="catalytic activity">
    <reaction evidence="1">
        <text>2 a mycocerosyl-[mycocerosic acid synthase] + a phthiocerol = a dimycocerosyl phthiocerol + 2 holo-[mycocerosic acid synthase].</text>
        <dbReference type="EC" id="2.3.1.282"/>
    </reaction>
</comment>
<keyword evidence="7" id="KW-0444">Lipid biosynthesis</keyword>
<evidence type="ECO:0000256" key="3">
    <source>
        <dbReference type="ARBA" id="ARBA00001907"/>
    </source>
</evidence>
<evidence type="ECO:0000256" key="2">
    <source>
        <dbReference type="ARBA" id="ARBA00000625"/>
    </source>
</evidence>
<evidence type="ECO:0000256" key="6">
    <source>
        <dbReference type="ARBA" id="ARBA00013449"/>
    </source>
</evidence>
<evidence type="ECO:0000313" key="14">
    <source>
        <dbReference type="EMBL" id="QIS16761.1"/>
    </source>
</evidence>
<gene>
    <name evidence="14" type="ORF">F5544_44790</name>
</gene>
<keyword evidence="9 14" id="KW-0012">Acyltransferase</keyword>
<accession>A0A6G9YUI4</accession>
<keyword evidence="7" id="KW-0443">Lipid metabolism</keyword>
<organism evidence="14 15">
    <name type="scientific">Nocardia arthritidis</name>
    <dbReference type="NCBI Taxonomy" id="228602"/>
    <lineage>
        <taxon>Bacteria</taxon>
        <taxon>Bacillati</taxon>
        <taxon>Actinomycetota</taxon>
        <taxon>Actinomycetes</taxon>
        <taxon>Mycobacteriales</taxon>
        <taxon>Nocardiaceae</taxon>
        <taxon>Nocardia</taxon>
    </lineage>
</organism>
<evidence type="ECO:0000256" key="8">
    <source>
        <dbReference type="ARBA" id="ARBA00022679"/>
    </source>
</evidence>
<dbReference type="AlphaFoldDB" id="A0A6G9YUI4"/>
<evidence type="ECO:0000256" key="12">
    <source>
        <dbReference type="ARBA" id="ARBA00033407"/>
    </source>
</evidence>
<dbReference type="Gene3D" id="3.30.559.30">
    <property type="entry name" value="Nonribosomal peptide synthetase, condensation domain"/>
    <property type="match status" value="1"/>
</dbReference>
<protein>
    <recommendedName>
        <fullName evidence="6">Phthiocerol/phthiodiolone dimycocerosyl transferase</fullName>
        <ecNumber evidence="5">2.3.1.282</ecNumber>
    </recommendedName>
    <alternativeName>
        <fullName evidence="12">Acyltransferase PapA5</fullName>
    </alternativeName>
    <alternativeName>
        <fullName evidence="10">Phthiocerol/phthiodiolone O-acyltransferase</fullName>
    </alternativeName>
    <alternativeName>
        <fullName evidence="11">Polyketide synthase-associated protein A5</fullName>
    </alternativeName>
</protein>
<evidence type="ECO:0000256" key="1">
    <source>
        <dbReference type="ARBA" id="ARBA00000026"/>
    </source>
</evidence>
<evidence type="ECO:0000259" key="13">
    <source>
        <dbReference type="Pfam" id="PF16911"/>
    </source>
</evidence>
<dbReference type="RefSeq" id="WP_167478777.1">
    <property type="nucleotide sequence ID" value="NZ_CP046172.1"/>
</dbReference>
<dbReference type="KEGG" id="nah:F5544_44790"/>
<reference evidence="14 15" key="1">
    <citation type="journal article" date="2019" name="ACS Chem. Biol.">
        <title>Identification and Mobilization of a Cryptic Antibiotic Biosynthesis Gene Locus from a Human-Pathogenic Nocardia Isolate.</title>
        <authorList>
            <person name="Herisse M."/>
            <person name="Ishida K."/>
            <person name="Porter J.L."/>
            <person name="Howden B."/>
            <person name="Hertweck C."/>
            <person name="Stinear T.P."/>
            <person name="Pidot S.J."/>
        </authorList>
    </citation>
    <scope>NUCLEOTIDE SEQUENCE [LARGE SCALE GENOMIC DNA]</scope>
    <source>
        <strain evidence="14 15">AUSMDU00012717</strain>
    </source>
</reference>
<dbReference type="Gene3D" id="3.30.559.10">
    <property type="entry name" value="Chloramphenicol acetyltransferase-like domain"/>
    <property type="match status" value="1"/>
</dbReference>
<proteinExistence type="inferred from homology"/>
<dbReference type="EMBL" id="CP046172">
    <property type="protein sequence ID" value="QIS16761.1"/>
    <property type="molecule type" value="Genomic_DNA"/>
</dbReference>
<dbReference type="Proteomes" id="UP000503540">
    <property type="component" value="Chromosome"/>
</dbReference>
<evidence type="ECO:0000256" key="7">
    <source>
        <dbReference type="ARBA" id="ARBA00022516"/>
    </source>
</evidence>
<keyword evidence="15" id="KW-1185">Reference proteome</keyword>
<dbReference type="EC" id="2.3.1.282" evidence="5"/>
<comment type="catalytic activity">
    <reaction evidence="3">
        <text>2 a mycocerosyl-[mycocerosic acid synthase] + a phthiodiolone = a dimycocerosyl phthiodiolone + 2 holo-[mycocerosic acid synthase].</text>
        <dbReference type="EC" id="2.3.1.282"/>
    </reaction>
</comment>
<feature type="domain" description="Phthiocerol/phthiodiolone dimycocerosyl transferase C-terminal" evidence="13">
    <location>
        <begin position="189"/>
        <end position="380"/>
    </location>
</feature>
<evidence type="ECO:0000256" key="9">
    <source>
        <dbReference type="ARBA" id="ARBA00023315"/>
    </source>
</evidence>
<dbReference type="Pfam" id="PF16911">
    <property type="entry name" value="PapA_C"/>
    <property type="match status" value="1"/>
</dbReference>
<comment type="similarity">
    <text evidence="4">Belongs to the acyltransferase PapA5 family.</text>
</comment>
<evidence type="ECO:0000256" key="4">
    <source>
        <dbReference type="ARBA" id="ARBA00006558"/>
    </source>
</evidence>
<dbReference type="InterPro" id="IPR031641">
    <property type="entry name" value="PapA_C"/>
</dbReference>
<evidence type="ECO:0000313" key="15">
    <source>
        <dbReference type="Proteomes" id="UP000503540"/>
    </source>
</evidence>
<name>A0A6G9YUI4_9NOCA</name>
<evidence type="ECO:0000256" key="11">
    <source>
        <dbReference type="ARBA" id="ARBA00032317"/>
    </source>
</evidence>
<evidence type="ECO:0000256" key="5">
    <source>
        <dbReference type="ARBA" id="ARBA00012866"/>
    </source>
</evidence>
<sequence>MAEIVRGLAPSEGLFARGGVFIGYSARVSGRLDPALLTSAFAAVVRAYPILGTRIELGDGGYSFVVADGPPEVFVVEGDPESPLTGARFDQRIAVSALCVVRQGDSASVTVMLHHSVADTFHAMEIVRALWAAYGSLVEGRPVLASVHPYPGPVEELLAARGISKIAPPGTAEKPVAAPEFTDNDDPYEIPVTSRCLLTVAETAALVEVGHRAEVTLHGLVSAAILLTEAEIRDLPISQLFYLYSVDLRTRLTPPIGPAEGTNVLGLATYLPTPEAGGDPIAIARGIAESLRTALAAGIVQQTPLHVADMSAAPPPAPGIVVATNWGAIPALAAPAGLRIDDFRSTIIAKPDRTGRRPQQPGAGTCIISTFADRLSVEIHHPAEFTDLQRRRVEILTTHLRKVIGR</sequence>
<dbReference type="SUPFAM" id="SSF52777">
    <property type="entry name" value="CoA-dependent acyltransferases"/>
    <property type="match status" value="2"/>
</dbReference>